<dbReference type="RefSeq" id="WP_345046086.1">
    <property type="nucleotide sequence ID" value="NZ_BAABED010000001.1"/>
</dbReference>
<evidence type="ECO:0000256" key="1">
    <source>
        <dbReference type="ARBA" id="ARBA00004141"/>
    </source>
</evidence>
<comment type="caution">
    <text evidence="8">The sequence shown here is derived from an EMBL/GenBank/DDBJ whole genome shotgun (WGS) entry which is preliminary data.</text>
</comment>
<dbReference type="Proteomes" id="UP001589536">
    <property type="component" value="Unassembled WGS sequence"/>
</dbReference>
<feature type="transmembrane region" description="Helical" evidence="7">
    <location>
        <begin position="131"/>
        <end position="149"/>
    </location>
</feature>
<name>A0ABV5UQN6_9MICC</name>
<feature type="transmembrane region" description="Helical" evidence="7">
    <location>
        <begin position="175"/>
        <end position="196"/>
    </location>
</feature>
<dbReference type="Gene3D" id="1.20.1080.10">
    <property type="entry name" value="Glycerol uptake facilitator protein"/>
    <property type="match status" value="1"/>
</dbReference>
<dbReference type="PRINTS" id="PR00783">
    <property type="entry name" value="MINTRINSICP"/>
</dbReference>
<evidence type="ECO:0000256" key="2">
    <source>
        <dbReference type="ARBA" id="ARBA00022448"/>
    </source>
</evidence>
<keyword evidence="5 7" id="KW-0472">Membrane</keyword>
<evidence type="ECO:0000256" key="3">
    <source>
        <dbReference type="ARBA" id="ARBA00022692"/>
    </source>
</evidence>
<dbReference type="PANTHER" id="PTHR45724:SF13">
    <property type="entry name" value="AQUAPORIN NIP1-1-RELATED"/>
    <property type="match status" value="1"/>
</dbReference>
<feature type="transmembrane region" description="Helical" evidence="7">
    <location>
        <begin position="68"/>
        <end position="86"/>
    </location>
</feature>
<keyword evidence="3 6" id="KW-0812">Transmembrane</keyword>
<accession>A0ABV5UQN6</accession>
<keyword evidence="9" id="KW-1185">Reference proteome</keyword>
<dbReference type="InterPro" id="IPR023271">
    <property type="entry name" value="Aquaporin-like"/>
</dbReference>
<keyword evidence="4 7" id="KW-1133">Transmembrane helix</keyword>
<keyword evidence="2 6" id="KW-0813">Transport</keyword>
<comment type="subcellular location">
    <subcellularLocation>
        <location evidence="1">Membrane</location>
        <topology evidence="1">Multi-pass membrane protein</topology>
    </subcellularLocation>
</comment>
<feature type="transmembrane region" description="Helical" evidence="7">
    <location>
        <begin position="28"/>
        <end position="56"/>
    </location>
</feature>
<feature type="transmembrane region" description="Helical" evidence="7">
    <location>
        <begin position="106"/>
        <end position="124"/>
    </location>
</feature>
<dbReference type="SUPFAM" id="SSF81338">
    <property type="entry name" value="Aquaporin-like"/>
    <property type="match status" value="1"/>
</dbReference>
<sequence>MLAAAGADVVNTATRGGLGHTAITMTPALTIIAVVLFIGPVSGAHLNPVVSLAFALRRDFPRPRVPGYILAQTAAAMLAAATLAVFGHNGKDGMTVPGPEFTDFQAFTLEVLLTAGLVSTVLAVASGAQNLGAVSAFGIAAYIVMAGLWGPVSGASMNPIRSFGPDLITGDFSRIWIYAAGPVAGSVLAVAIARVLRGRGSQAAAEKAAQGSLPG</sequence>
<dbReference type="EMBL" id="JBHMBH010000020">
    <property type="protein sequence ID" value="MFB9714423.1"/>
    <property type="molecule type" value="Genomic_DNA"/>
</dbReference>
<dbReference type="PANTHER" id="PTHR45724">
    <property type="entry name" value="AQUAPORIN NIP2-1"/>
    <property type="match status" value="1"/>
</dbReference>
<evidence type="ECO:0000256" key="4">
    <source>
        <dbReference type="ARBA" id="ARBA00022989"/>
    </source>
</evidence>
<evidence type="ECO:0000313" key="8">
    <source>
        <dbReference type="EMBL" id="MFB9714423.1"/>
    </source>
</evidence>
<evidence type="ECO:0000313" key="9">
    <source>
        <dbReference type="Proteomes" id="UP001589536"/>
    </source>
</evidence>
<evidence type="ECO:0000256" key="5">
    <source>
        <dbReference type="ARBA" id="ARBA00023136"/>
    </source>
</evidence>
<proteinExistence type="inferred from homology"/>
<dbReference type="InterPro" id="IPR000425">
    <property type="entry name" value="MIP"/>
</dbReference>
<comment type="similarity">
    <text evidence="6">Belongs to the MIP/aquaporin (TC 1.A.8) family.</text>
</comment>
<evidence type="ECO:0000256" key="6">
    <source>
        <dbReference type="RuleBase" id="RU000477"/>
    </source>
</evidence>
<reference evidence="8 9" key="1">
    <citation type="submission" date="2024-09" db="EMBL/GenBank/DDBJ databases">
        <authorList>
            <person name="Sun Q."/>
            <person name="Mori K."/>
        </authorList>
    </citation>
    <scope>NUCLEOTIDE SEQUENCE [LARGE SCALE GENOMIC DNA]</scope>
    <source>
        <strain evidence="8 9">JCM 13519</strain>
    </source>
</reference>
<organism evidence="8 9">
    <name type="scientific">Arthrobacter methylotrophus</name>
    <dbReference type="NCBI Taxonomy" id="121291"/>
    <lineage>
        <taxon>Bacteria</taxon>
        <taxon>Bacillati</taxon>
        <taxon>Actinomycetota</taxon>
        <taxon>Actinomycetes</taxon>
        <taxon>Micrococcales</taxon>
        <taxon>Micrococcaceae</taxon>
        <taxon>Arthrobacter</taxon>
    </lineage>
</organism>
<dbReference type="InterPro" id="IPR034294">
    <property type="entry name" value="Aquaporin_transptr"/>
</dbReference>
<gene>
    <name evidence="8" type="ORF">ACFFPI_09830</name>
</gene>
<dbReference type="Pfam" id="PF00230">
    <property type="entry name" value="MIP"/>
    <property type="match status" value="1"/>
</dbReference>
<protein>
    <submittedName>
        <fullName evidence="8">MIP/aquaporin family protein</fullName>
    </submittedName>
</protein>
<evidence type="ECO:0000256" key="7">
    <source>
        <dbReference type="SAM" id="Phobius"/>
    </source>
</evidence>